<dbReference type="KEGG" id="bths:CNY62_06895"/>
<dbReference type="EMBL" id="CP023483">
    <property type="protein sequence ID" value="ATF26137.1"/>
    <property type="molecule type" value="Genomic_DNA"/>
</dbReference>
<name>A0A1D2JXZ1_BROTH</name>
<evidence type="ECO:0000256" key="4">
    <source>
        <dbReference type="ARBA" id="ARBA00023065"/>
    </source>
</evidence>
<dbReference type="GO" id="GO:0016787">
    <property type="term" value="F:hydrolase activity"/>
    <property type="evidence" value="ECO:0007669"/>
    <property type="project" value="UniProtKB-KW"/>
</dbReference>
<keyword evidence="9" id="KW-0378">Hydrolase</keyword>
<evidence type="ECO:0000256" key="5">
    <source>
        <dbReference type="ARBA" id="ARBA00023136"/>
    </source>
</evidence>
<gene>
    <name evidence="7" type="primary">atpH</name>
    <name evidence="9" type="ORF">BTBSAS_70029</name>
    <name evidence="8" type="ORF">CNY62_06895</name>
</gene>
<keyword evidence="5 7" id="KW-0472">Membrane</keyword>
<organism evidence="8 10">
    <name type="scientific">Brochothrix thermosphacta</name>
    <name type="common">Microbacterium thermosphactum</name>
    <dbReference type="NCBI Taxonomy" id="2756"/>
    <lineage>
        <taxon>Bacteria</taxon>
        <taxon>Bacillati</taxon>
        <taxon>Bacillota</taxon>
        <taxon>Bacilli</taxon>
        <taxon>Bacillales</taxon>
        <taxon>Listeriaceae</taxon>
        <taxon>Brochothrix</taxon>
    </lineage>
</organism>
<dbReference type="GO" id="GO:0045259">
    <property type="term" value="C:proton-transporting ATP synthase complex"/>
    <property type="evidence" value="ECO:0007669"/>
    <property type="project" value="UniProtKB-KW"/>
</dbReference>
<dbReference type="PANTHER" id="PTHR11910">
    <property type="entry name" value="ATP SYNTHASE DELTA CHAIN"/>
    <property type="match status" value="1"/>
</dbReference>
<comment type="function">
    <text evidence="7">F(1)F(0) ATP synthase produces ATP from ADP in the presence of a proton or sodium gradient. F-type ATPases consist of two structural domains, F(1) containing the extramembraneous catalytic core and F(0) containing the membrane proton channel, linked together by a central stalk and a peripheral stalk. During catalysis, ATP synthesis in the catalytic domain of F(1) is coupled via a rotary mechanism of the central stalk subunits to proton translocation.</text>
</comment>
<dbReference type="EMBL" id="OUNC01000067">
    <property type="protein sequence ID" value="SPP30178.1"/>
    <property type="molecule type" value="Genomic_DNA"/>
</dbReference>
<dbReference type="NCBIfam" id="NF004403">
    <property type="entry name" value="PRK05758.2-4"/>
    <property type="match status" value="1"/>
</dbReference>
<dbReference type="InterPro" id="IPR026015">
    <property type="entry name" value="ATP_synth_OSCP/delta_N_sf"/>
</dbReference>
<dbReference type="STRING" id="2756.BFR44_09845"/>
<dbReference type="InterPro" id="IPR000711">
    <property type="entry name" value="ATPase_OSCP/dsu"/>
</dbReference>
<keyword evidence="3 7" id="KW-0375">Hydrogen ion transport</keyword>
<dbReference type="SUPFAM" id="SSF47928">
    <property type="entry name" value="N-terminal domain of the delta subunit of the F1F0-ATP synthase"/>
    <property type="match status" value="1"/>
</dbReference>
<comment type="similarity">
    <text evidence="7">Belongs to the ATPase delta chain family.</text>
</comment>
<comment type="function">
    <text evidence="7">This protein is part of the stalk that links CF(0) to CF(1). It either transmits conformational changes from CF(0) to CF(1) or is implicated in proton conduction.</text>
</comment>
<reference evidence="11" key="3">
    <citation type="submission" date="2018-04" db="EMBL/GenBank/DDBJ databases">
        <authorList>
            <person name="Illikoud N."/>
        </authorList>
    </citation>
    <scope>NUCLEOTIDE SEQUENCE [LARGE SCALE GENOMIC DNA]</scope>
</reference>
<dbReference type="PRINTS" id="PR00125">
    <property type="entry name" value="ATPASEDELTA"/>
</dbReference>
<keyword evidence="2 7" id="KW-0813">Transport</keyword>
<reference evidence="8 10" key="1">
    <citation type="submission" date="2017-09" db="EMBL/GenBank/DDBJ databases">
        <title>Complete Genome Sequences of Two Strains of the Meat Spoilage Bacterium Brochothrix thermosphacta Isolated from Ground Chicken.</title>
        <authorList>
            <person name="Paoli G.C."/>
            <person name="Wijey C."/>
            <person name="Chen C.-Y."/>
            <person name="Nguyen L."/>
            <person name="Yan X."/>
            <person name="Irwin P.L."/>
        </authorList>
    </citation>
    <scope>NUCLEOTIDE SEQUENCE [LARGE SCALE GENOMIC DNA]</scope>
    <source>
        <strain evidence="8 10">BI</strain>
    </source>
</reference>
<keyword evidence="10" id="KW-1185">Reference proteome</keyword>
<sequence>MSVNIGIANRYSMALLEVAKERDNVQELTAEVTAVKDILGQNPEFISFLSSPAVSMKTKKEAVKAAFESADDVVSNLIYVLIDNKRAGLLLTIIDHYISSVNAYLNVGEADVYSVVELSEAEEAKLADAFAKFTNNKQMILRKHIDASLIGGVKVVMGSVVYDGSLRSKLNGLAHQIKMS</sequence>
<evidence type="ECO:0000256" key="3">
    <source>
        <dbReference type="ARBA" id="ARBA00022781"/>
    </source>
</evidence>
<dbReference type="Proteomes" id="UP000243591">
    <property type="component" value="Chromosome"/>
</dbReference>
<dbReference type="HAMAP" id="MF_01416">
    <property type="entry name" value="ATP_synth_delta_bact"/>
    <property type="match status" value="1"/>
</dbReference>
<dbReference type="Proteomes" id="UP000270190">
    <property type="component" value="Unassembled WGS sequence"/>
</dbReference>
<dbReference type="OrthoDB" id="9802471at2"/>
<evidence type="ECO:0000313" key="9">
    <source>
        <dbReference type="EMBL" id="SPP30178.1"/>
    </source>
</evidence>
<dbReference type="GO" id="GO:0005886">
    <property type="term" value="C:plasma membrane"/>
    <property type="evidence" value="ECO:0007669"/>
    <property type="project" value="UniProtKB-SubCell"/>
</dbReference>
<evidence type="ECO:0000256" key="7">
    <source>
        <dbReference type="HAMAP-Rule" id="MF_01416"/>
    </source>
</evidence>
<dbReference type="Pfam" id="PF00213">
    <property type="entry name" value="OSCP"/>
    <property type="match status" value="1"/>
</dbReference>
<dbReference type="RefSeq" id="WP_029090878.1">
    <property type="nucleotide sequence ID" value="NZ_CBCPHX010000006.1"/>
</dbReference>
<protein>
    <recommendedName>
        <fullName evidence="7">ATP synthase subunit delta</fullName>
    </recommendedName>
    <alternativeName>
        <fullName evidence="7">ATP synthase F(1) sector subunit delta</fullName>
    </alternativeName>
    <alternativeName>
        <fullName evidence="7">F-type ATPase subunit delta</fullName>
        <shortName evidence="7">F-ATPase subunit delta</shortName>
    </alternativeName>
</protein>
<evidence type="ECO:0000256" key="6">
    <source>
        <dbReference type="ARBA" id="ARBA00023310"/>
    </source>
</evidence>
<keyword evidence="4 7" id="KW-0406">Ion transport</keyword>
<comment type="subcellular location">
    <subcellularLocation>
        <location evidence="7">Cell membrane</location>
        <topology evidence="7">Peripheral membrane protein</topology>
    </subcellularLocation>
    <subcellularLocation>
        <location evidence="1">Membrane</location>
    </subcellularLocation>
</comment>
<evidence type="ECO:0000313" key="11">
    <source>
        <dbReference type="Proteomes" id="UP000270190"/>
    </source>
</evidence>
<evidence type="ECO:0000313" key="8">
    <source>
        <dbReference type="EMBL" id="ATF26137.1"/>
    </source>
</evidence>
<keyword evidence="7" id="KW-1003">Cell membrane</keyword>
<dbReference type="AlphaFoldDB" id="A0A1D2JXZ1"/>
<dbReference type="GO" id="GO:0046933">
    <property type="term" value="F:proton-transporting ATP synthase activity, rotational mechanism"/>
    <property type="evidence" value="ECO:0007669"/>
    <property type="project" value="UniProtKB-UniRule"/>
</dbReference>
<dbReference type="Gene3D" id="1.10.520.20">
    <property type="entry name" value="N-terminal domain of the delta subunit of the F1F0-ATP synthase"/>
    <property type="match status" value="1"/>
</dbReference>
<dbReference type="NCBIfam" id="TIGR01145">
    <property type="entry name" value="ATP_synt_delta"/>
    <property type="match status" value="1"/>
</dbReference>
<evidence type="ECO:0000256" key="1">
    <source>
        <dbReference type="ARBA" id="ARBA00004370"/>
    </source>
</evidence>
<evidence type="ECO:0000313" key="10">
    <source>
        <dbReference type="Proteomes" id="UP000243591"/>
    </source>
</evidence>
<accession>A0A1D2JXZ1</accession>
<evidence type="ECO:0000256" key="2">
    <source>
        <dbReference type="ARBA" id="ARBA00022448"/>
    </source>
</evidence>
<keyword evidence="6 7" id="KW-0066">ATP synthesis</keyword>
<reference evidence="9" key="2">
    <citation type="submission" date="2018-04" db="EMBL/GenBank/DDBJ databases">
        <authorList>
            <person name="Go L.Y."/>
            <person name="Mitchell J.A."/>
        </authorList>
    </citation>
    <scope>NUCLEOTIDE SEQUENCE</scope>
    <source>
        <strain evidence="9">BSAS1 3</strain>
    </source>
</reference>
<keyword evidence="7" id="KW-0139">CF(1)</keyword>
<proteinExistence type="inferred from homology"/>